<dbReference type="AlphaFoldDB" id="A0A9P5D3T8"/>
<keyword evidence="3" id="KW-1185">Reference proteome</keyword>
<sequence length="105" mass="11599">MVEQLPPGITATQKPKGPVADGGLDEKCRFQGGRVTTPDITYVRMVKRWSGNALTHTLSGDRDKAIGEDNVENIQELLHSLALYPMTRLNGFVTPDEELKSMMLT</sequence>
<name>A0A9P5D3T8_9HYPO</name>
<protein>
    <submittedName>
        <fullName evidence="2">Uncharacterized protein</fullName>
    </submittedName>
</protein>
<evidence type="ECO:0000313" key="2">
    <source>
        <dbReference type="EMBL" id="KAF4126573.1"/>
    </source>
</evidence>
<dbReference type="RefSeq" id="XP_035325225.1">
    <property type="nucleotide sequence ID" value="XM_035462295.1"/>
</dbReference>
<proteinExistence type="predicted"/>
<feature type="region of interest" description="Disordered" evidence="1">
    <location>
        <begin position="1"/>
        <end position="25"/>
    </location>
</feature>
<dbReference type="Proteomes" id="UP000749293">
    <property type="component" value="Unassembled WGS sequence"/>
</dbReference>
<evidence type="ECO:0000256" key="1">
    <source>
        <dbReference type="SAM" id="MobiDB-lite"/>
    </source>
</evidence>
<comment type="caution">
    <text evidence="2">The sequence shown here is derived from an EMBL/GenBank/DDBJ whole genome shotgun (WGS) entry which is preliminary data.</text>
</comment>
<organism evidence="2 3">
    <name type="scientific">Geosmithia morbida</name>
    <dbReference type="NCBI Taxonomy" id="1094350"/>
    <lineage>
        <taxon>Eukaryota</taxon>
        <taxon>Fungi</taxon>
        <taxon>Dikarya</taxon>
        <taxon>Ascomycota</taxon>
        <taxon>Pezizomycotina</taxon>
        <taxon>Sordariomycetes</taxon>
        <taxon>Hypocreomycetidae</taxon>
        <taxon>Hypocreales</taxon>
        <taxon>Bionectriaceae</taxon>
        <taxon>Geosmithia</taxon>
    </lineage>
</organism>
<dbReference type="OrthoDB" id="506498at2759"/>
<reference evidence="2" key="1">
    <citation type="submission" date="2020-03" db="EMBL/GenBank/DDBJ databases">
        <title>Site-based positive gene gene selection in Geosmithia morbida across the United States reveals a broad range of putative effectors and factors for local host and environmental adapation.</title>
        <authorList>
            <person name="Onufrak A."/>
            <person name="Murdoch R.W."/>
            <person name="Gazis R."/>
            <person name="Huff M."/>
            <person name="Staton M."/>
            <person name="Klingeman W."/>
            <person name="Hadziabdic D."/>
        </authorList>
    </citation>
    <scope>NUCLEOTIDE SEQUENCE</scope>
    <source>
        <strain evidence="2">1262</strain>
    </source>
</reference>
<dbReference type="EMBL" id="JAANYQ010000001">
    <property type="protein sequence ID" value="KAF4126573.1"/>
    <property type="molecule type" value="Genomic_DNA"/>
</dbReference>
<accession>A0A9P5D3T8</accession>
<evidence type="ECO:0000313" key="3">
    <source>
        <dbReference type="Proteomes" id="UP000749293"/>
    </source>
</evidence>
<gene>
    <name evidence="2" type="ORF">GMORB2_0309</name>
</gene>
<dbReference type="GeneID" id="55966539"/>